<protein>
    <recommendedName>
        <fullName evidence="3">Pal1-like protein</fullName>
    </recommendedName>
</protein>
<dbReference type="Proteomes" id="UP000078544">
    <property type="component" value="Unassembled WGS sequence"/>
</dbReference>
<evidence type="ECO:0000313" key="1">
    <source>
        <dbReference type="EMBL" id="OAA33464.1"/>
    </source>
</evidence>
<dbReference type="EMBL" id="AZGY01000001">
    <property type="protein sequence ID" value="OAA33464.1"/>
    <property type="molecule type" value="Genomic_DNA"/>
</dbReference>
<name>A0A166VB02_9HYPO</name>
<dbReference type="STRING" id="1081109.A0A166VB02"/>
<keyword evidence="2" id="KW-1185">Reference proteome</keyword>
<dbReference type="AlphaFoldDB" id="A0A166VB02"/>
<reference evidence="1 2" key="1">
    <citation type="journal article" date="2016" name="Genome Biol. Evol.">
        <title>Divergent and convergent evolution of fungal pathogenicity.</title>
        <authorList>
            <person name="Shang Y."/>
            <person name="Xiao G."/>
            <person name="Zheng P."/>
            <person name="Cen K."/>
            <person name="Zhan S."/>
            <person name="Wang C."/>
        </authorList>
    </citation>
    <scope>NUCLEOTIDE SEQUENCE [LARGE SCALE GENOMIC DNA]</scope>
    <source>
        <strain evidence="1 2">RCEF 2490</strain>
    </source>
</reference>
<evidence type="ECO:0000313" key="2">
    <source>
        <dbReference type="Proteomes" id="UP000078544"/>
    </source>
</evidence>
<organism evidence="1 2">
    <name type="scientific">Moelleriella libera RCEF 2490</name>
    <dbReference type="NCBI Taxonomy" id="1081109"/>
    <lineage>
        <taxon>Eukaryota</taxon>
        <taxon>Fungi</taxon>
        <taxon>Dikarya</taxon>
        <taxon>Ascomycota</taxon>
        <taxon>Pezizomycotina</taxon>
        <taxon>Sordariomycetes</taxon>
        <taxon>Hypocreomycetidae</taxon>
        <taxon>Hypocreales</taxon>
        <taxon>Clavicipitaceae</taxon>
        <taxon>Moelleriella</taxon>
    </lineage>
</organism>
<gene>
    <name evidence="1" type="ORF">AAL_00929</name>
</gene>
<comment type="caution">
    <text evidence="1">The sequence shown here is derived from an EMBL/GenBank/DDBJ whole genome shotgun (WGS) entry which is preliminary data.</text>
</comment>
<dbReference type="OrthoDB" id="5367448at2759"/>
<accession>A0A166VB02</accession>
<sequence>MSSAASLARRSLSERSIRVLVSPTPVTFAERRSVLQVLERYGPVEVFRMTQGYHANFISVTKEATSASQLVAISPITYCLPLRHIDNHVQHIAFESSPHSGGRASPMASKVGQATTKDFNNQDSDEEQQQFTLEIFPAPDYRHKFAMSNSPLSHPWPKDYLTDKPFASSILKQSLPETIQSKGLAHWLMDLAKPDRKAERLLLKKCAPSKMKASNAETSASRAAE</sequence>
<proteinExistence type="predicted"/>
<evidence type="ECO:0008006" key="3">
    <source>
        <dbReference type="Google" id="ProtNLM"/>
    </source>
</evidence>